<dbReference type="PROSITE" id="PS50865">
    <property type="entry name" value="ZF_MYND_2"/>
    <property type="match status" value="1"/>
</dbReference>
<feature type="domain" description="MYND-type" evidence="5">
    <location>
        <begin position="300"/>
        <end position="336"/>
    </location>
</feature>
<accession>A0AAD7MSJ9</accession>
<evidence type="ECO:0000256" key="3">
    <source>
        <dbReference type="ARBA" id="ARBA00022833"/>
    </source>
</evidence>
<sequence length="368" mass="41229">MKITELVVGPGAYELIPPTYHVFPTEYERIGERCWGGMSPDSPVPGLCADLVDTCLVFVFHCEVSGRTTLCHVVSSTDLAAFDAQMDYVTADDAQRQVEILVFQGNSYGKPRSDVPREILETDVQWVLQTLDRIRAKTPSCIASVHPKPLGLGIVLVEKSSAEVTLPISPTPGSVPEFLHCQPLTPKDAKYFEVLKEIRWRRVVDCFYTIQSTTSFHASEFTRSPCFQVYDGIRRLPIPPSSDDTREVFRIATMHPNFPALEPIQPSDSDICCAVVGTSEMWGYVKYLVGNIAVGAPCEVRECRKISTQKCSRCKGVYYCSRSHQEEHWTEHKAWCKSHRHIPGGMVGAQMQEGNDAIVNPGERELWM</sequence>
<proteinExistence type="predicted"/>
<name>A0AAD7MSJ9_9AGAR</name>
<comment type="caution">
    <text evidence="6">The sequence shown here is derived from an EMBL/GenBank/DDBJ whole genome shotgun (WGS) entry which is preliminary data.</text>
</comment>
<dbReference type="InterPro" id="IPR002893">
    <property type="entry name" value="Znf_MYND"/>
</dbReference>
<gene>
    <name evidence="6" type="ORF">B0H16DRAFT_1585492</name>
</gene>
<evidence type="ECO:0000259" key="5">
    <source>
        <dbReference type="PROSITE" id="PS50865"/>
    </source>
</evidence>
<evidence type="ECO:0000256" key="2">
    <source>
        <dbReference type="ARBA" id="ARBA00022771"/>
    </source>
</evidence>
<dbReference type="Proteomes" id="UP001215598">
    <property type="component" value="Unassembled WGS sequence"/>
</dbReference>
<dbReference type="EMBL" id="JARKIB010000161">
    <property type="protein sequence ID" value="KAJ7730138.1"/>
    <property type="molecule type" value="Genomic_DNA"/>
</dbReference>
<evidence type="ECO:0000313" key="6">
    <source>
        <dbReference type="EMBL" id="KAJ7730138.1"/>
    </source>
</evidence>
<keyword evidence="1" id="KW-0479">Metal-binding</keyword>
<evidence type="ECO:0000256" key="1">
    <source>
        <dbReference type="ARBA" id="ARBA00022723"/>
    </source>
</evidence>
<dbReference type="Pfam" id="PF01753">
    <property type="entry name" value="zf-MYND"/>
    <property type="match status" value="1"/>
</dbReference>
<protein>
    <recommendedName>
        <fullName evidence="5">MYND-type domain-containing protein</fullName>
    </recommendedName>
</protein>
<evidence type="ECO:0000313" key="7">
    <source>
        <dbReference type="Proteomes" id="UP001215598"/>
    </source>
</evidence>
<evidence type="ECO:0000256" key="4">
    <source>
        <dbReference type="PROSITE-ProRule" id="PRU00134"/>
    </source>
</evidence>
<dbReference type="Gene3D" id="6.10.140.2220">
    <property type="match status" value="1"/>
</dbReference>
<keyword evidence="7" id="KW-1185">Reference proteome</keyword>
<keyword evidence="3" id="KW-0862">Zinc</keyword>
<organism evidence="6 7">
    <name type="scientific">Mycena metata</name>
    <dbReference type="NCBI Taxonomy" id="1033252"/>
    <lineage>
        <taxon>Eukaryota</taxon>
        <taxon>Fungi</taxon>
        <taxon>Dikarya</taxon>
        <taxon>Basidiomycota</taxon>
        <taxon>Agaricomycotina</taxon>
        <taxon>Agaricomycetes</taxon>
        <taxon>Agaricomycetidae</taxon>
        <taxon>Agaricales</taxon>
        <taxon>Marasmiineae</taxon>
        <taxon>Mycenaceae</taxon>
        <taxon>Mycena</taxon>
    </lineage>
</organism>
<dbReference type="AlphaFoldDB" id="A0AAD7MSJ9"/>
<dbReference type="GO" id="GO:0008270">
    <property type="term" value="F:zinc ion binding"/>
    <property type="evidence" value="ECO:0007669"/>
    <property type="project" value="UniProtKB-KW"/>
</dbReference>
<dbReference type="SUPFAM" id="SSF144232">
    <property type="entry name" value="HIT/MYND zinc finger-like"/>
    <property type="match status" value="1"/>
</dbReference>
<reference evidence="6" key="1">
    <citation type="submission" date="2023-03" db="EMBL/GenBank/DDBJ databases">
        <title>Massive genome expansion in bonnet fungi (Mycena s.s.) driven by repeated elements and novel gene families across ecological guilds.</title>
        <authorList>
            <consortium name="Lawrence Berkeley National Laboratory"/>
            <person name="Harder C.B."/>
            <person name="Miyauchi S."/>
            <person name="Viragh M."/>
            <person name="Kuo A."/>
            <person name="Thoen E."/>
            <person name="Andreopoulos B."/>
            <person name="Lu D."/>
            <person name="Skrede I."/>
            <person name="Drula E."/>
            <person name="Henrissat B."/>
            <person name="Morin E."/>
            <person name="Kohler A."/>
            <person name="Barry K."/>
            <person name="LaButti K."/>
            <person name="Morin E."/>
            <person name="Salamov A."/>
            <person name="Lipzen A."/>
            <person name="Mereny Z."/>
            <person name="Hegedus B."/>
            <person name="Baldrian P."/>
            <person name="Stursova M."/>
            <person name="Weitz H."/>
            <person name="Taylor A."/>
            <person name="Grigoriev I.V."/>
            <person name="Nagy L.G."/>
            <person name="Martin F."/>
            <person name="Kauserud H."/>
        </authorList>
    </citation>
    <scope>NUCLEOTIDE SEQUENCE</scope>
    <source>
        <strain evidence="6">CBHHK182m</strain>
    </source>
</reference>
<keyword evidence="2 4" id="KW-0863">Zinc-finger</keyword>